<feature type="transmembrane region" description="Helical" evidence="7">
    <location>
        <begin position="12"/>
        <end position="36"/>
    </location>
</feature>
<keyword evidence="6 7" id="KW-0472">Membrane</keyword>
<feature type="transmembrane region" description="Helical" evidence="7">
    <location>
        <begin position="57"/>
        <end position="79"/>
    </location>
</feature>
<protein>
    <submittedName>
        <fullName evidence="11">Mechanosensitive ion channel</fullName>
    </submittedName>
</protein>
<dbReference type="Proteomes" id="UP000700059">
    <property type="component" value="Unassembled WGS sequence"/>
</dbReference>
<dbReference type="Pfam" id="PF00924">
    <property type="entry name" value="MS_channel_2nd"/>
    <property type="match status" value="1"/>
</dbReference>
<keyword evidence="4 7" id="KW-0812">Transmembrane</keyword>
<evidence type="ECO:0000256" key="4">
    <source>
        <dbReference type="ARBA" id="ARBA00022692"/>
    </source>
</evidence>
<comment type="subcellular location">
    <subcellularLocation>
        <location evidence="1">Cell membrane</location>
        <topology evidence="1">Multi-pass membrane protein</topology>
    </subcellularLocation>
</comment>
<dbReference type="Gene3D" id="2.30.30.60">
    <property type="match status" value="1"/>
</dbReference>
<dbReference type="InterPro" id="IPR049142">
    <property type="entry name" value="MS_channel_1st"/>
</dbReference>
<evidence type="ECO:0000259" key="8">
    <source>
        <dbReference type="Pfam" id="PF00924"/>
    </source>
</evidence>
<proteinExistence type="inferred from homology"/>
<evidence type="ECO:0000259" key="10">
    <source>
        <dbReference type="Pfam" id="PF21088"/>
    </source>
</evidence>
<evidence type="ECO:0000313" key="12">
    <source>
        <dbReference type="Proteomes" id="UP000700059"/>
    </source>
</evidence>
<name>A0ABS7JN18_9HELI</name>
<dbReference type="SUPFAM" id="SSF82861">
    <property type="entry name" value="Mechanosensitive channel protein MscS (YggB), transmembrane region"/>
    <property type="match status" value="1"/>
</dbReference>
<gene>
    <name evidence="11" type="ORF">K4G57_04845</name>
</gene>
<keyword evidence="5 7" id="KW-1133">Transmembrane helix</keyword>
<reference evidence="11 12" key="1">
    <citation type="submission" date="2021-08" db="EMBL/GenBank/DDBJ databases">
        <title>Helicobacter spp. isolated from feces of Anatolian Ground Squirrel (Spermophilus xanthoprymnus) in Turkey.</title>
        <authorList>
            <person name="Aydin F."/>
            <person name="Abay S."/>
            <person name="Kayman T."/>
            <person name="Karakaya E."/>
            <person name="Saticioglu I.B."/>
        </authorList>
    </citation>
    <scope>NUCLEOTIDE SEQUENCE [LARGE SCALE GENOMIC DNA]</scope>
    <source>
        <strain evidence="11 12">Faydin-H70</strain>
    </source>
</reference>
<dbReference type="InterPro" id="IPR008910">
    <property type="entry name" value="MSC_TM_helix"/>
</dbReference>
<dbReference type="InterPro" id="IPR045275">
    <property type="entry name" value="MscS_archaea/bacteria_type"/>
</dbReference>
<evidence type="ECO:0000256" key="6">
    <source>
        <dbReference type="ARBA" id="ARBA00023136"/>
    </source>
</evidence>
<evidence type="ECO:0000256" key="3">
    <source>
        <dbReference type="ARBA" id="ARBA00022475"/>
    </source>
</evidence>
<dbReference type="Pfam" id="PF21088">
    <property type="entry name" value="MS_channel_1st"/>
    <property type="match status" value="1"/>
</dbReference>
<dbReference type="InterPro" id="IPR011014">
    <property type="entry name" value="MscS_channel_TM-2"/>
</dbReference>
<feature type="domain" description="Mechanosensitive ion channel transmembrane helices 2/3" evidence="10">
    <location>
        <begin position="64"/>
        <end position="101"/>
    </location>
</feature>
<dbReference type="Gene3D" id="1.10.287.1260">
    <property type="match status" value="1"/>
</dbReference>
<feature type="domain" description="Mechanosensitive ion channel MscS" evidence="8">
    <location>
        <begin position="105"/>
        <end position="171"/>
    </location>
</feature>
<dbReference type="PANTHER" id="PTHR30221">
    <property type="entry name" value="SMALL-CONDUCTANCE MECHANOSENSITIVE CHANNEL"/>
    <property type="match status" value="1"/>
</dbReference>
<evidence type="ECO:0000313" key="11">
    <source>
        <dbReference type="EMBL" id="MBX7490792.1"/>
    </source>
</evidence>
<accession>A0ABS7JN18</accession>
<comment type="similarity">
    <text evidence="2">Belongs to the MscS (TC 1.A.23) family.</text>
</comment>
<dbReference type="SUPFAM" id="SSF82689">
    <property type="entry name" value="Mechanosensitive channel protein MscS (YggB), C-terminal domain"/>
    <property type="match status" value="1"/>
</dbReference>
<dbReference type="Pfam" id="PF05552">
    <property type="entry name" value="MS_channel_1st_1"/>
    <property type="match status" value="1"/>
</dbReference>
<dbReference type="Gene3D" id="3.30.70.100">
    <property type="match status" value="1"/>
</dbReference>
<sequence length="281" mass="31081">MEEKFLLIWDKFIFWFFDFLPNIVSAFFILVIGYYIARAFSKYVAKLIAKATKDETLSGFLKNVVFAGVLVLVVITALTNLGVKTTSIIAVLGTAGLAIGLSLKDSLSNLASGILIVVLKHFRKGDVVTLNSITGRVQEVNLFQTKITTLDNQLVILPNSMVVSAPIINVNANPTRRLDLIFSVSYTSDLDKAKRILEEIFDAEEIVLKDPKPLIGVDVLNASSVDFMARFWVHSGEVLSAKLDLLQKVKMRFDAEGIEIPYNKLDINLNTPLNAAATENK</sequence>
<evidence type="ECO:0000256" key="1">
    <source>
        <dbReference type="ARBA" id="ARBA00004651"/>
    </source>
</evidence>
<dbReference type="Pfam" id="PF21082">
    <property type="entry name" value="MS_channel_3rd"/>
    <property type="match status" value="1"/>
</dbReference>
<dbReference type="InterPro" id="IPR011066">
    <property type="entry name" value="MscS_channel_C_sf"/>
</dbReference>
<evidence type="ECO:0000256" key="7">
    <source>
        <dbReference type="SAM" id="Phobius"/>
    </source>
</evidence>
<feature type="domain" description="Mechanosensitive ion channel MscS C-terminal" evidence="9">
    <location>
        <begin position="180"/>
        <end position="260"/>
    </location>
</feature>
<dbReference type="InterPro" id="IPR023408">
    <property type="entry name" value="MscS_beta-dom_sf"/>
</dbReference>
<dbReference type="PANTHER" id="PTHR30221:SF1">
    <property type="entry name" value="SMALL-CONDUCTANCE MECHANOSENSITIVE CHANNEL"/>
    <property type="match status" value="1"/>
</dbReference>
<dbReference type="SUPFAM" id="SSF50182">
    <property type="entry name" value="Sm-like ribonucleoproteins"/>
    <property type="match status" value="1"/>
</dbReference>
<evidence type="ECO:0000256" key="2">
    <source>
        <dbReference type="ARBA" id="ARBA00008017"/>
    </source>
</evidence>
<organism evidence="11 12">
    <name type="scientific">Helicobacter turcicus</name>
    <dbReference type="NCBI Taxonomy" id="2867412"/>
    <lineage>
        <taxon>Bacteria</taxon>
        <taxon>Pseudomonadati</taxon>
        <taxon>Campylobacterota</taxon>
        <taxon>Epsilonproteobacteria</taxon>
        <taxon>Campylobacterales</taxon>
        <taxon>Helicobacteraceae</taxon>
        <taxon>Helicobacter</taxon>
    </lineage>
</organism>
<keyword evidence="12" id="KW-1185">Reference proteome</keyword>
<evidence type="ECO:0000256" key="5">
    <source>
        <dbReference type="ARBA" id="ARBA00022989"/>
    </source>
</evidence>
<dbReference type="InterPro" id="IPR006685">
    <property type="entry name" value="MscS_channel_2nd"/>
</dbReference>
<evidence type="ECO:0000259" key="9">
    <source>
        <dbReference type="Pfam" id="PF21082"/>
    </source>
</evidence>
<dbReference type="InterPro" id="IPR010920">
    <property type="entry name" value="LSM_dom_sf"/>
</dbReference>
<keyword evidence="3" id="KW-1003">Cell membrane</keyword>
<comment type="caution">
    <text evidence="11">The sequence shown here is derived from an EMBL/GenBank/DDBJ whole genome shotgun (WGS) entry which is preliminary data.</text>
</comment>
<dbReference type="RefSeq" id="WP_221532006.1">
    <property type="nucleotide sequence ID" value="NZ_JAIGYP010000005.1"/>
</dbReference>
<dbReference type="EMBL" id="JAIGYQ010000005">
    <property type="protein sequence ID" value="MBX7490792.1"/>
    <property type="molecule type" value="Genomic_DNA"/>
</dbReference>
<dbReference type="InterPro" id="IPR049278">
    <property type="entry name" value="MS_channel_C"/>
</dbReference>